<accession>S0EVN0</accession>
<gene>
    <name evidence="2" type="ORF">CCALI_00588</name>
</gene>
<dbReference type="KEGG" id="ccz:CCALI_00588"/>
<dbReference type="InParanoid" id="S0EVN0"/>
<dbReference type="Proteomes" id="UP000014227">
    <property type="component" value="Chromosome I"/>
</dbReference>
<dbReference type="PATRIC" id="fig|1303518.3.peg.595"/>
<organism evidence="2 3">
    <name type="scientific">Chthonomonas calidirosea (strain DSM 23976 / ICMP 18418 / T49)</name>
    <dbReference type="NCBI Taxonomy" id="1303518"/>
    <lineage>
        <taxon>Bacteria</taxon>
        <taxon>Bacillati</taxon>
        <taxon>Armatimonadota</taxon>
        <taxon>Chthonomonadia</taxon>
        <taxon>Chthonomonadales</taxon>
        <taxon>Chthonomonadaceae</taxon>
        <taxon>Chthonomonas</taxon>
    </lineage>
</organism>
<feature type="region of interest" description="Disordered" evidence="1">
    <location>
        <begin position="1"/>
        <end position="21"/>
    </location>
</feature>
<sequence>MERTKKLTEEPLEKTKFEAAESSRRTEEEVLRCPVCYHPIPEEQLGTKLHCRRCGYLESCCNPH</sequence>
<dbReference type="STRING" id="454171.CP488_00566"/>
<protein>
    <submittedName>
        <fullName evidence="2">Uncharacterized protein</fullName>
    </submittedName>
</protein>
<reference evidence="3" key="1">
    <citation type="submission" date="2013-03" db="EMBL/GenBank/DDBJ databases">
        <title>Genome sequence of Chthonomonas calidirosea, the first sequenced genome from the Armatimonadetes phylum (formally candidate division OP10).</title>
        <authorList>
            <person name="Lee K.C.Y."/>
            <person name="Morgan X.C."/>
            <person name="Dunfield P.F."/>
            <person name="Tamas I."/>
            <person name="Houghton K.M."/>
            <person name="Vyssotski M."/>
            <person name="Ryan J.L.J."/>
            <person name="Lagutin K."/>
            <person name="McDonald I.R."/>
            <person name="Stott M.B."/>
        </authorList>
    </citation>
    <scope>NUCLEOTIDE SEQUENCE [LARGE SCALE GENOMIC DNA]</scope>
    <source>
        <strain evidence="3">DSM 23976 / ICMP 18418 / T49</strain>
    </source>
</reference>
<keyword evidence="3" id="KW-1185">Reference proteome</keyword>
<name>S0EVN0_CHTCT</name>
<proteinExistence type="predicted"/>
<dbReference type="EMBL" id="HF951689">
    <property type="protein sequence ID" value="CCW34417.1"/>
    <property type="molecule type" value="Genomic_DNA"/>
</dbReference>
<evidence type="ECO:0000256" key="1">
    <source>
        <dbReference type="SAM" id="MobiDB-lite"/>
    </source>
</evidence>
<dbReference type="HOGENOM" id="CLU_2859595_0_0_0"/>
<dbReference type="AlphaFoldDB" id="S0EVN0"/>
<evidence type="ECO:0000313" key="2">
    <source>
        <dbReference type="EMBL" id="CCW34417.1"/>
    </source>
</evidence>
<evidence type="ECO:0000313" key="3">
    <source>
        <dbReference type="Proteomes" id="UP000014227"/>
    </source>
</evidence>